<gene>
    <name evidence="4" type="ORF">B0I35DRAFT_139273</name>
</gene>
<evidence type="ECO:0000256" key="2">
    <source>
        <dbReference type="SAM" id="SignalP"/>
    </source>
</evidence>
<feature type="compositionally biased region" description="Low complexity" evidence="1">
    <location>
        <begin position="149"/>
        <end position="163"/>
    </location>
</feature>
<evidence type="ECO:0000259" key="3">
    <source>
        <dbReference type="Pfam" id="PF24808"/>
    </source>
</evidence>
<feature type="signal peptide" evidence="2">
    <location>
        <begin position="1"/>
        <end position="19"/>
    </location>
</feature>
<organism evidence="4 5">
    <name type="scientific">Stachybotrys elegans</name>
    <dbReference type="NCBI Taxonomy" id="80388"/>
    <lineage>
        <taxon>Eukaryota</taxon>
        <taxon>Fungi</taxon>
        <taxon>Dikarya</taxon>
        <taxon>Ascomycota</taxon>
        <taxon>Pezizomycotina</taxon>
        <taxon>Sordariomycetes</taxon>
        <taxon>Hypocreomycetidae</taxon>
        <taxon>Hypocreales</taxon>
        <taxon>Stachybotryaceae</taxon>
        <taxon>Stachybotrys</taxon>
    </lineage>
</organism>
<dbReference type="PANTHER" id="PTHR38118:SF3">
    <property type="entry name" value="ANCHORED CELL WALL PROTEIN 11"/>
    <property type="match status" value="1"/>
</dbReference>
<sequence>MRVSASVLAVAAFAASVSAQSTVPEYNSSLSMEIDPNSITAGDRARFCRGQQNGCRGLCGSTASNSCDRDTLDYECTCSSNNSAPGLQYYANTMPTLICQELFGQCNQANIGNADNQEACLNNIFAECDPATLLEVPDPTNSDDDESTETTTSSAPPATSTTSGADDSAEDDVETSTSDGFAAPTLSPVGNGAAVAAALGVLAYMI</sequence>
<feature type="chain" id="PRO_5035434081" description="DUF7707 domain-containing protein" evidence="2">
    <location>
        <begin position="20"/>
        <end position="206"/>
    </location>
</feature>
<evidence type="ECO:0000313" key="5">
    <source>
        <dbReference type="Proteomes" id="UP000813444"/>
    </source>
</evidence>
<evidence type="ECO:0000313" key="4">
    <source>
        <dbReference type="EMBL" id="KAH7326589.1"/>
    </source>
</evidence>
<dbReference type="PANTHER" id="PTHR38118">
    <property type="entry name" value="ANCHORED CELL WALL PROTEIN 11-RELATED"/>
    <property type="match status" value="1"/>
</dbReference>
<protein>
    <recommendedName>
        <fullName evidence="3">DUF7707 domain-containing protein</fullName>
    </recommendedName>
</protein>
<feature type="domain" description="DUF7707" evidence="3">
    <location>
        <begin position="32"/>
        <end position="128"/>
    </location>
</feature>
<proteinExistence type="predicted"/>
<dbReference type="OrthoDB" id="2121879at2759"/>
<keyword evidence="5" id="KW-1185">Reference proteome</keyword>
<feature type="region of interest" description="Disordered" evidence="1">
    <location>
        <begin position="134"/>
        <end position="186"/>
    </location>
</feature>
<dbReference type="InterPro" id="IPR056124">
    <property type="entry name" value="DUF7707"/>
</dbReference>
<dbReference type="Pfam" id="PF24808">
    <property type="entry name" value="DUF7707"/>
    <property type="match status" value="1"/>
</dbReference>
<dbReference type="EMBL" id="JAGPNK010000002">
    <property type="protein sequence ID" value="KAH7326589.1"/>
    <property type="molecule type" value="Genomic_DNA"/>
</dbReference>
<comment type="caution">
    <text evidence="4">The sequence shown here is derived from an EMBL/GenBank/DDBJ whole genome shotgun (WGS) entry which is preliminary data.</text>
</comment>
<dbReference type="AlphaFoldDB" id="A0A8K0T000"/>
<name>A0A8K0T000_9HYPO</name>
<dbReference type="Proteomes" id="UP000813444">
    <property type="component" value="Unassembled WGS sequence"/>
</dbReference>
<reference evidence="4" key="1">
    <citation type="journal article" date="2021" name="Nat. Commun.">
        <title>Genetic determinants of endophytism in the Arabidopsis root mycobiome.</title>
        <authorList>
            <person name="Mesny F."/>
            <person name="Miyauchi S."/>
            <person name="Thiergart T."/>
            <person name="Pickel B."/>
            <person name="Atanasova L."/>
            <person name="Karlsson M."/>
            <person name="Huettel B."/>
            <person name="Barry K.W."/>
            <person name="Haridas S."/>
            <person name="Chen C."/>
            <person name="Bauer D."/>
            <person name="Andreopoulos W."/>
            <person name="Pangilinan J."/>
            <person name="LaButti K."/>
            <person name="Riley R."/>
            <person name="Lipzen A."/>
            <person name="Clum A."/>
            <person name="Drula E."/>
            <person name="Henrissat B."/>
            <person name="Kohler A."/>
            <person name="Grigoriev I.V."/>
            <person name="Martin F.M."/>
            <person name="Hacquard S."/>
        </authorList>
    </citation>
    <scope>NUCLEOTIDE SEQUENCE</scope>
    <source>
        <strain evidence="4">MPI-CAGE-CH-0235</strain>
    </source>
</reference>
<keyword evidence="2" id="KW-0732">Signal</keyword>
<evidence type="ECO:0000256" key="1">
    <source>
        <dbReference type="SAM" id="MobiDB-lite"/>
    </source>
</evidence>
<accession>A0A8K0T000</accession>